<organism evidence="3 4">
    <name type="scientific">Chryseobacterium tagetis</name>
    <dbReference type="NCBI Taxonomy" id="2801334"/>
    <lineage>
        <taxon>Bacteria</taxon>
        <taxon>Pseudomonadati</taxon>
        <taxon>Bacteroidota</taxon>
        <taxon>Flavobacteriia</taxon>
        <taxon>Flavobacteriales</taxon>
        <taxon>Weeksellaceae</taxon>
        <taxon>Chryseobacterium group</taxon>
        <taxon>Chryseobacterium</taxon>
    </lineage>
</organism>
<accession>A0ABS8A7G6</accession>
<sequence>MEKKTIQVDKNIPKSILIGFVLAFLTVFAVEHFSTFSYIPNLNIPTTDSNGKIILSGTYDPTTTPVATLHQTTPFGKKIDLPTNSMMCSELLIGGSDFKSYSNKGLLFAKSTFNDYKYLLFFWLVYTLITLFFKRYKLKVMILILPTLGISCDKTKQEPFGNCISPIDTVKINSSNTNTTTPKNTPKTVVKHSFVVFKVKDKYFGKESVIVTGIFNTPYTISTDEEYMILDDTQAKCNTYLFDKNILERYMMRFDSYAEASQEKEQISNIRNSTATQSSVKEKRTPKTLTKEEQKRIIRDWKSITAEEHKEAERMQAEYEVWENEQKRNYN</sequence>
<dbReference type="RefSeq" id="WP_225690568.1">
    <property type="nucleotide sequence ID" value="NZ_JAERSE020000006.1"/>
</dbReference>
<name>A0ABS8A7G6_9FLAO</name>
<keyword evidence="4" id="KW-1185">Reference proteome</keyword>
<gene>
    <name evidence="3" type="ORF">JI747_019670</name>
</gene>
<comment type="caution">
    <text evidence="3">The sequence shown here is derived from an EMBL/GenBank/DDBJ whole genome shotgun (WGS) entry which is preliminary data.</text>
</comment>
<protein>
    <recommendedName>
        <fullName evidence="5">Transmembrane protein</fullName>
    </recommendedName>
</protein>
<dbReference type="Proteomes" id="UP000618240">
    <property type="component" value="Unassembled WGS sequence"/>
</dbReference>
<dbReference type="EMBL" id="JAERSE020000006">
    <property type="protein sequence ID" value="MCA6069392.1"/>
    <property type="molecule type" value="Genomic_DNA"/>
</dbReference>
<evidence type="ECO:0008006" key="5">
    <source>
        <dbReference type="Google" id="ProtNLM"/>
    </source>
</evidence>
<evidence type="ECO:0000256" key="1">
    <source>
        <dbReference type="SAM" id="MobiDB-lite"/>
    </source>
</evidence>
<evidence type="ECO:0000313" key="3">
    <source>
        <dbReference type="EMBL" id="MCA6069392.1"/>
    </source>
</evidence>
<keyword evidence="2" id="KW-0472">Membrane</keyword>
<reference evidence="3 4" key="1">
    <citation type="submission" date="2021-09" db="EMBL/GenBank/DDBJ databases">
        <title>Genome sequencing and assembly of Chryseobacterium sp. RG1.</title>
        <authorList>
            <person name="Chhetri G."/>
        </authorList>
    </citation>
    <scope>NUCLEOTIDE SEQUENCE [LARGE SCALE GENOMIC DNA]</scope>
    <source>
        <strain evidence="3 4">RG1</strain>
    </source>
</reference>
<proteinExistence type="predicted"/>
<keyword evidence="2" id="KW-1133">Transmembrane helix</keyword>
<evidence type="ECO:0000256" key="2">
    <source>
        <dbReference type="SAM" id="Phobius"/>
    </source>
</evidence>
<feature type="compositionally biased region" description="Basic and acidic residues" evidence="1">
    <location>
        <begin position="280"/>
        <end position="293"/>
    </location>
</feature>
<feature type="transmembrane region" description="Helical" evidence="2">
    <location>
        <begin position="116"/>
        <end position="133"/>
    </location>
</feature>
<feature type="region of interest" description="Disordered" evidence="1">
    <location>
        <begin position="262"/>
        <end position="293"/>
    </location>
</feature>
<keyword evidence="2" id="KW-0812">Transmembrane</keyword>
<feature type="compositionally biased region" description="Polar residues" evidence="1">
    <location>
        <begin position="267"/>
        <end position="279"/>
    </location>
</feature>
<feature type="transmembrane region" description="Helical" evidence="2">
    <location>
        <begin position="12"/>
        <end position="30"/>
    </location>
</feature>
<evidence type="ECO:0000313" key="4">
    <source>
        <dbReference type="Proteomes" id="UP000618240"/>
    </source>
</evidence>